<dbReference type="EMBL" id="FNFT01000007">
    <property type="protein sequence ID" value="SDK31603.1"/>
    <property type="molecule type" value="Genomic_DNA"/>
</dbReference>
<gene>
    <name evidence="2" type="ORF">SAMN04488571_10767</name>
</gene>
<dbReference type="InterPro" id="IPR007280">
    <property type="entry name" value="Peptidase_C_arc/bac"/>
</dbReference>
<evidence type="ECO:0000313" key="3">
    <source>
        <dbReference type="Proteomes" id="UP000326500"/>
    </source>
</evidence>
<evidence type="ECO:0000259" key="1">
    <source>
        <dbReference type="Pfam" id="PF04151"/>
    </source>
</evidence>
<reference evidence="2 3" key="1">
    <citation type="submission" date="2016-10" db="EMBL/GenBank/DDBJ databases">
        <authorList>
            <person name="Varghese N."/>
            <person name="Submissions S."/>
        </authorList>
    </citation>
    <scope>NUCLEOTIDE SEQUENCE [LARGE SCALE GENOMIC DNA]</scope>
    <source>
        <strain evidence="2 3">DSM 2373</strain>
    </source>
</reference>
<organism evidence="2 3">
    <name type="scientific">Methanoculleus thermophilus</name>
    <dbReference type="NCBI Taxonomy" id="2200"/>
    <lineage>
        <taxon>Archaea</taxon>
        <taxon>Methanobacteriati</taxon>
        <taxon>Methanobacteriota</taxon>
        <taxon>Stenosarchaea group</taxon>
        <taxon>Methanomicrobia</taxon>
        <taxon>Methanomicrobiales</taxon>
        <taxon>Methanomicrobiaceae</taxon>
        <taxon>Methanoculleus</taxon>
    </lineage>
</organism>
<protein>
    <recommendedName>
        <fullName evidence="1">Peptidase C-terminal archaeal/bacterial domain-containing protein</fullName>
    </recommendedName>
</protein>
<dbReference type="Proteomes" id="UP000326500">
    <property type="component" value="Unassembled WGS sequence"/>
</dbReference>
<evidence type="ECO:0000313" key="2">
    <source>
        <dbReference type="EMBL" id="SDK31603.1"/>
    </source>
</evidence>
<dbReference type="AlphaFoldDB" id="A0A1G9AWJ6"/>
<sequence>MSHRWILMKISRVIGLLAVVAFIVPVVSAAGIGNENDGVAGLLSQADGYGTREYFTITQGETDTHLLNVPAGMSLLNVYLNWFTPDHSLELEIYRPDGSLYGSYHDNYGGRPDGKIRIDISSPASGTWRIEVYGESVTGTIPYILNCNAYA</sequence>
<accession>A0A1G9AWJ6</accession>
<feature type="domain" description="Peptidase C-terminal archaeal/bacterial" evidence="1">
    <location>
        <begin position="62"/>
        <end position="134"/>
    </location>
</feature>
<proteinExistence type="predicted"/>
<dbReference type="Pfam" id="PF04151">
    <property type="entry name" value="PPC"/>
    <property type="match status" value="1"/>
</dbReference>
<keyword evidence="3" id="KW-1185">Reference proteome</keyword>
<dbReference type="Gene3D" id="2.60.120.380">
    <property type="match status" value="1"/>
</dbReference>
<name>A0A1G9AWJ6_9EURY</name>